<reference evidence="1" key="1">
    <citation type="submission" date="2020-04" db="EMBL/GenBank/DDBJ databases">
        <authorList>
            <person name="Alioto T."/>
            <person name="Alioto T."/>
            <person name="Gomez Garrido J."/>
        </authorList>
    </citation>
    <scope>NUCLEOTIDE SEQUENCE</scope>
    <source>
        <strain evidence="1">A484AB</strain>
    </source>
</reference>
<name>A0A7D9IAC1_PARCT</name>
<dbReference type="AlphaFoldDB" id="A0A7D9IAC1"/>
<accession>A0A7D9IAC1</accession>
<protein>
    <submittedName>
        <fullName evidence="1">Uncharacterized protein</fullName>
    </submittedName>
</protein>
<evidence type="ECO:0000313" key="2">
    <source>
        <dbReference type="Proteomes" id="UP001152795"/>
    </source>
</evidence>
<sequence length="81" mass="9407">MAKPESHYWTIYKPAPSAITIRVKTKLIYHAAKVKFTDEQQKPGHLFNLRQVLKDESFVAFSGLYRSARCVHDSKYCARFS</sequence>
<proteinExistence type="predicted"/>
<dbReference type="Proteomes" id="UP001152795">
    <property type="component" value="Unassembled WGS sequence"/>
</dbReference>
<gene>
    <name evidence="1" type="ORF">PACLA_8A026470</name>
</gene>
<evidence type="ECO:0000313" key="1">
    <source>
        <dbReference type="EMBL" id="CAB4000888.1"/>
    </source>
</evidence>
<organism evidence="1 2">
    <name type="scientific">Paramuricea clavata</name>
    <name type="common">Red gorgonian</name>
    <name type="synonym">Violescent sea-whip</name>
    <dbReference type="NCBI Taxonomy" id="317549"/>
    <lineage>
        <taxon>Eukaryota</taxon>
        <taxon>Metazoa</taxon>
        <taxon>Cnidaria</taxon>
        <taxon>Anthozoa</taxon>
        <taxon>Octocorallia</taxon>
        <taxon>Malacalcyonacea</taxon>
        <taxon>Plexauridae</taxon>
        <taxon>Paramuricea</taxon>
    </lineage>
</organism>
<keyword evidence="2" id="KW-1185">Reference proteome</keyword>
<comment type="caution">
    <text evidence="1">The sequence shown here is derived from an EMBL/GenBank/DDBJ whole genome shotgun (WGS) entry which is preliminary data.</text>
</comment>
<dbReference type="EMBL" id="CACRXK020003952">
    <property type="protein sequence ID" value="CAB4000888.1"/>
    <property type="molecule type" value="Genomic_DNA"/>
</dbReference>